<gene>
    <name evidence="2" type="ORF">KFE25_013199</name>
</gene>
<dbReference type="Proteomes" id="UP000751190">
    <property type="component" value="Unassembled WGS sequence"/>
</dbReference>
<accession>A0A8J5XGT2</accession>
<evidence type="ECO:0000313" key="2">
    <source>
        <dbReference type="EMBL" id="KAG8460549.1"/>
    </source>
</evidence>
<proteinExistence type="predicted"/>
<dbReference type="OrthoDB" id="10413565at2759"/>
<name>A0A8J5XGT2_DIALT</name>
<feature type="region of interest" description="Disordered" evidence="1">
    <location>
        <begin position="84"/>
        <end position="119"/>
    </location>
</feature>
<dbReference type="EMBL" id="JAGTXO010000032">
    <property type="protein sequence ID" value="KAG8460549.1"/>
    <property type="molecule type" value="Genomic_DNA"/>
</dbReference>
<sequence length="198" mass="21409">MSDKAALRGRWGATNHDFDFRKYNTFAEQIAKEQDAQFKASARLQKHSADGTDPFSHAYNAAGTAAPVAPVTAIDWGKPSVKPRPLPISGVPRPRFHTRGGDGARRRWGSEPEPQTSTEIGSWYGNRSMFADVDSDGRLDGAEAAAGGRAALRASGLSPAASQDAHDDALFRSINGRRDKWGEDMYSVVNLADAGYML</sequence>
<dbReference type="AlphaFoldDB" id="A0A8J5XGT2"/>
<organism evidence="2 3">
    <name type="scientific">Diacronema lutheri</name>
    <name type="common">Unicellular marine alga</name>
    <name type="synonym">Monochrysis lutheri</name>
    <dbReference type="NCBI Taxonomy" id="2081491"/>
    <lineage>
        <taxon>Eukaryota</taxon>
        <taxon>Haptista</taxon>
        <taxon>Haptophyta</taxon>
        <taxon>Pavlovophyceae</taxon>
        <taxon>Pavlovales</taxon>
        <taxon>Pavlovaceae</taxon>
        <taxon>Diacronema</taxon>
    </lineage>
</organism>
<protein>
    <submittedName>
        <fullName evidence="2">Uncharacterized protein</fullName>
    </submittedName>
</protein>
<reference evidence="2" key="1">
    <citation type="submission" date="2021-05" db="EMBL/GenBank/DDBJ databases">
        <title>The genome of the haptophyte Pavlova lutheri (Diacronema luteri, Pavlovales) - a model for lipid biosynthesis in eukaryotic algae.</title>
        <authorList>
            <person name="Hulatt C.J."/>
            <person name="Posewitz M.C."/>
        </authorList>
    </citation>
    <scope>NUCLEOTIDE SEQUENCE</scope>
    <source>
        <strain evidence="2">NIVA-4/92</strain>
    </source>
</reference>
<evidence type="ECO:0000256" key="1">
    <source>
        <dbReference type="SAM" id="MobiDB-lite"/>
    </source>
</evidence>
<feature type="compositionally biased region" description="Basic and acidic residues" evidence="1">
    <location>
        <begin position="99"/>
        <end position="110"/>
    </location>
</feature>
<comment type="caution">
    <text evidence="2">The sequence shown here is derived from an EMBL/GenBank/DDBJ whole genome shotgun (WGS) entry which is preliminary data.</text>
</comment>
<keyword evidence="3" id="KW-1185">Reference proteome</keyword>
<evidence type="ECO:0000313" key="3">
    <source>
        <dbReference type="Proteomes" id="UP000751190"/>
    </source>
</evidence>